<keyword evidence="3" id="KW-1185">Reference proteome</keyword>
<comment type="caution">
    <text evidence="2">The sequence shown here is derived from an EMBL/GenBank/DDBJ whole genome shotgun (WGS) entry which is preliminary data.</text>
</comment>
<dbReference type="EMBL" id="OPYN01000221">
    <property type="protein sequence ID" value="SPO63679.1"/>
    <property type="molecule type" value="Genomic_DNA"/>
</dbReference>
<name>A0AAQ1SWS2_9PSED</name>
<dbReference type="Proteomes" id="UP000294335">
    <property type="component" value="Unassembled WGS sequence"/>
</dbReference>
<evidence type="ECO:0000313" key="3">
    <source>
        <dbReference type="Proteomes" id="UP000294335"/>
    </source>
</evidence>
<feature type="compositionally biased region" description="Basic and acidic residues" evidence="1">
    <location>
        <begin position="107"/>
        <end position="116"/>
    </location>
</feature>
<accession>A0AAQ1SWS2</accession>
<reference evidence="2 3" key="1">
    <citation type="submission" date="2018-02" db="EMBL/GenBank/DDBJ databases">
        <authorList>
            <person name="Dubost A."/>
        </authorList>
    </citation>
    <scope>NUCLEOTIDE SEQUENCE [LARGE SCALE GENOMIC DNA]</scope>
    <source>
        <strain evidence="3">JV551A3</strain>
    </source>
</reference>
<protein>
    <submittedName>
        <fullName evidence="2">Flagellar motor switch protein FliN (Modular protein)</fullName>
    </submittedName>
</protein>
<evidence type="ECO:0000256" key="1">
    <source>
        <dbReference type="SAM" id="MobiDB-lite"/>
    </source>
</evidence>
<keyword evidence="2" id="KW-0966">Cell projection</keyword>
<evidence type="ECO:0000313" key="2">
    <source>
        <dbReference type="EMBL" id="SPO63679.1"/>
    </source>
</evidence>
<keyword evidence="2" id="KW-0969">Cilium</keyword>
<keyword evidence="2" id="KW-0282">Flagellum</keyword>
<proteinExistence type="predicted"/>
<organism evidence="2 3">
    <name type="scientific">Pseudomonas inefficax</name>
    <dbReference type="NCBI Taxonomy" id="2078786"/>
    <lineage>
        <taxon>Bacteria</taxon>
        <taxon>Pseudomonadati</taxon>
        <taxon>Pseudomonadota</taxon>
        <taxon>Gammaproteobacteria</taxon>
        <taxon>Pseudomonadales</taxon>
        <taxon>Pseudomonadaceae</taxon>
        <taxon>Pseudomonas</taxon>
    </lineage>
</organism>
<feature type="region of interest" description="Disordered" evidence="1">
    <location>
        <begin position="101"/>
        <end position="123"/>
    </location>
</feature>
<gene>
    <name evidence="2" type="ORF">JV551A3_V1_2210031</name>
</gene>
<sequence>MIGMLAVAADAAPDHRAGVGFHRGAVLQHALAVGLHVQLLQVLGNVAQVVIVRQDRVAAGAPEVAVPHAQQGQQHRHVLFERRGLEVLVHGVGTGQQFLEVGGTDGQGDRQADGRPQRVTPAYPVPHREDVFFADAEGHGGSLVAGNGDEVAVQLGFRAALGQIPGTRGHGVLQSLEGVERFRRDDEQGGFGAQVGRQLVELTAVDVRQVVAAHTALGIGQQRLRDQLGAEERATDTDVDHIGDRFFAVAAPQSVVDTADQFGDLIEHLVYFRHDVHAVDAELVAYRPAQGGVQHRAAFGGVDDFAGEHRLDGVLQAHFVGQVHQQVAALFSDQVFRIVEEQATGAQGELIEALGIGGERFAHAEALHGVAVLLERLPGGQGRDIVGCTVIRHCAGFPWCVVRPWTRHSLPGSGWHHYRQRPLAGNGYGGEFGGALCAPFAAQGCSYRR</sequence>
<dbReference type="AlphaFoldDB" id="A0AAQ1SWS2"/>